<evidence type="ECO:0000313" key="2">
    <source>
        <dbReference type="EMBL" id="GEU69377.1"/>
    </source>
</evidence>
<sequence length="266" mass="29785">MLQTTPIPTPIQTTIPTLPIIIVVPEITPLIAVQLRVAKLEQDVYELKKIDHSNAALASIQSQVPTVVDQYLGTKLDDALHKSPKEIMEIEREQDEVQQTSKYTIKYTDKTALDEYDKKSALFQTMHENKTYNRNVSNYKLYHALMKSLLDDEEAMDKEVADTVKDHKKKHDGDDDDDDEGPSARPNQGKITKRRRTKMSKTAKKSSSSKELSKGKAPTKGSKTGKSASAKEPVEEPIAEVIMDEATNTEGEDVIHNDDDQPHDSA</sequence>
<proteinExistence type="predicted"/>
<evidence type="ECO:0000256" key="1">
    <source>
        <dbReference type="SAM" id="MobiDB-lite"/>
    </source>
</evidence>
<comment type="caution">
    <text evidence="2">The sequence shown here is derived from an EMBL/GenBank/DDBJ whole genome shotgun (WGS) entry which is preliminary data.</text>
</comment>
<protein>
    <submittedName>
        <fullName evidence="2">Uncharacterized protein</fullName>
    </submittedName>
</protein>
<feature type="compositionally biased region" description="Basic residues" evidence="1">
    <location>
        <begin position="191"/>
        <end position="204"/>
    </location>
</feature>
<organism evidence="2">
    <name type="scientific">Tanacetum cinerariifolium</name>
    <name type="common">Dalmatian daisy</name>
    <name type="synonym">Chrysanthemum cinerariifolium</name>
    <dbReference type="NCBI Taxonomy" id="118510"/>
    <lineage>
        <taxon>Eukaryota</taxon>
        <taxon>Viridiplantae</taxon>
        <taxon>Streptophyta</taxon>
        <taxon>Embryophyta</taxon>
        <taxon>Tracheophyta</taxon>
        <taxon>Spermatophyta</taxon>
        <taxon>Magnoliopsida</taxon>
        <taxon>eudicotyledons</taxon>
        <taxon>Gunneridae</taxon>
        <taxon>Pentapetalae</taxon>
        <taxon>asterids</taxon>
        <taxon>campanulids</taxon>
        <taxon>Asterales</taxon>
        <taxon>Asteraceae</taxon>
        <taxon>Asteroideae</taxon>
        <taxon>Anthemideae</taxon>
        <taxon>Anthemidinae</taxon>
        <taxon>Tanacetum</taxon>
    </lineage>
</organism>
<feature type="compositionally biased region" description="Low complexity" evidence="1">
    <location>
        <begin position="205"/>
        <end position="231"/>
    </location>
</feature>
<name>A0A6L2M823_TANCI</name>
<feature type="region of interest" description="Disordered" evidence="1">
    <location>
        <begin position="157"/>
        <end position="266"/>
    </location>
</feature>
<accession>A0A6L2M823</accession>
<dbReference type="EMBL" id="BKCJ010005922">
    <property type="protein sequence ID" value="GEU69377.1"/>
    <property type="molecule type" value="Genomic_DNA"/>
</dbReference>
<gene>
    <name evidence="2" type="ORF">Tci_041355</name>
</gene>
<reference evidence="2" key="1">
    <citation type="journal article" date="2019" name="Sci. Rep.">
        <title>Draft genome of Tanacetum cinerariifolium, the natural source of mosquito coil.</title>
        <authorList>
            <person name="Yamashiro T."/>
            <person name="Shiraishi A."/>
            <person name="Satake H."/>
            <person name="Nakayama K."/>
        </authorList>
    </citation>
    <scope>NUCLEOTIDE SEQUENCE</scope>
</reference>
<feature type="compositionally biased region" description="Basic and acidic residues" evidence="1">
    <location>
        <begin position="253"/>
        <end position="266"/>
    </location>
</feature>
<dbReference type="AlphaFoldDB" id="A0A6L2M823"/>